<dbReference type="EMBL" id="JAESIL010000059">
    <property type="protein sequence ID" value="MBL3579196.1"/>
    <property type="molecule type" value="Genomic_DNA"/>
</dbReference>
<keyword evidence="2" id="KW-1185">Reference proteome</keyword>
<dbReference type="RefSeq" id="WP_202241355.1">
    <property type="nucleotide sequence ID" value="NZ_JAESIM010000004.1"/>
</dbReference>
<reference evidence="2" key="1">
    <citation type="submission" date="2021-01" db="EMBL/GenBank/DDBJ databases">
        <title>Draft genomes of Rhodovulum sulfidophilum.</title>
        <authorList>
            <person name="Guzman M.S."/>
        </authorList>
    </citation>
    <scope>NUCLEOTIDE SEQUENCE [LARGE SCALE GENOMIC DNA]</scope>
    <source>
        <strain evidence="2">AB19</strain>
    </source>
</reference>
<accession>A0ABS1RKH0</accession>
<gene>
    <name evidence="1" type="ORF">JMJ92_13665</name>
</gene>
<organism evidence="1 2">
    <name type="scientific">Rhodovulum visakhapatnamense</name>
    <dbReference type="NCBI Taxonomy" id="364297"/>
    <lineage>
        <taxon>Bacteria</taxon>
        <taxon>Pseudomonadati</taxon>
        <taxon>Pseudomonadota</taxon>
        <taxon>Alphaproteobacteria</taxon>
        <taxon>Rhodobacterales</taxon>
        <taxon>Paracoccaceae</taxon>
        <taxon>Rhodovulum</taxon>
    </lineage>
</organism>
<sequence length="58" mass="6428">MLEGIRAALLCLLQEPAFYKNQRVSHAAIAENKRLGAALADLKEGQEKTPPRKRRAGQ</sequence>
<comment type="caution">
    <text evidence="1">The sequence shown here is derived from an EMBL/GenBank/DDBJ whole genome shotgun (WGS) entry which is preliminary data.</text>
</comment>
<evidence type="ECO:0000313" key="2">
    <source>
        <dbReference type="Proteomes" id="UP000635853"/>
    </source>
</evidence>
<dbReference type="Proteomes" id="UP000635853">
    <property type="component" value="Unassembled WGS sequence"/>
</dbReference>
<evidence type="ECO:0000313" key="1">
    <source>
        <dbReference type="EMBL" id="MBL3579196.1"/>
    </source>
</evidence>
<protein>
    <submittedName>
        <fullName evidence="1">Uncharacterized protein</fullName>
    </submittedName>
</protein>
<name>A0ABS1RKH0_9RHOB</name>
<proteinExistence type="predicted"/>